<keyword evidence="2" id="KW-1185">Reference proteome</keyword>
<dbReference type="KEGG" id="vg:16193926"/>
<evidence type="ECO:0000313" key="1">
    <source>
        <dbReference type="EMBL" id="AGM11388.1"/>
    </source>
</evidence>
<name>R4TML0_9CAUD</name>
<protein>
    <submittedName>
        <fullName evidence="1">Uncharacterized protein</fullName>
    </submittedName>
</protein>
<dbReference type="Proteomes" id="UP000202786">
    <property type="component" value="Segment"/>
</dbReference>
<reference evidence="1 2" key="1">
    <citation type="submission" date="2012-12" db="EMBL/GenBank/DDBJ databases">
        <authorList>
            <person name="Sencilo A."/>
            <person name="Jacobs-Sera D."/>
            <person name="Russell D.A."/>
            <person name="Ko C."/>
            <person name="Atanasova N."/>
            <person name="Osterlund E."/>
            <person name="Oksanen H.M."/>
            <person name="Bamford D.H."/>
            <person name="Hatfull G.F."/>
            <person name="Roine E."/>
            <person name="Hendrix R.W."/>
        </authorList>
    </citation>
    <scope>NUCLEOTIDE SEQUENCE [LARGE SCALE GENOMIC DNA]</scope>
</reference>
<proteinExistence type="predicted"/>
<organism evidence="1 2">
    <name type="scientific">Halogranum tailed virus 1</name>
    <dbReference type="NCBI Taxonomy" id="1273749"/>
    <lineage>
        <taxon>Viruses</taxon>
        <taxon>Duplodnaviria</taxon>
        <taxon>Heunggongvirae</taxon>
        <taxon>Uroviricota</taxon>
        <taxon>Caudoviricetes</taxon>
        <taxon>Thumleimavirales</taxon>
        <taxon>Halomagnusviridae</taxon>
        <taxon>Hagravirus</taxon>
        <taxon>Hagravirus capitaneum</taxon>
        <taxon>Hagravirus HGTV1</taxon>
    </lineage>
</organism>
<dbReference type="GeneID" id="16193926"/>
<dbReference type="RefSeq" id="YP_008059266.1">
    <property type="nucleotide sequence ID" value="NC_021328.1"/>
</dbReference>
<dbReference type="EMBL" id="KC292026">
    <property type="protein sequence ID" value="AGM11388.1"/>
    <property type="molecule type" value="Genomic_DNA"/>
</dbReference>
<sequence>MNEPDWCNMGYAANGYQAECNSCGEVAHLEFGKDEKYLTTFRAQDDIGASKQTELCEVVFTFVLIKLRGLCTCDTRRRRN</sequence>
<evidence type="ECO:0000313" key="2">
    <source>
        <dbReference type="Proteomes" id="UP000202786"/>
    </source>
</evidence>
<gene>
    <name evidence="1" type="primary">62</name>
    <name evidence="1" type="ORF">HGTV1_62</name>
</gene>
<accession>R4TML0</accession>